<dbReference type="InterPro" id="IPR027451">
    <property type="entry name" value="EmbABC_dom1"/>
</dbReference>
<dbReference type="InterPro" id="IPR032731">
    <property type="entry name" value="Arabino_trans_C"/>
</dbReference>
<evidence type="ECO:0000256" key="8">
    <source>
        <dbReference type="ARBA" id="ARBA00022989"/>
    </source>
</evidence>
<dbReference type="InterPro" id="IPR040920">
    <property type="entry name" value="Arabino_trans_N"/>
</dbReference>
<feature type="domain" description="Arabinosyltransferase C-terminal" evidence="14">
    <location>
        <begin position="754"/>
        <end position="805"/>
    </location>
</feature>
<dbReference type="GO" id="GO:0005886">
    <property type="term" value="C:plasma membrane"/>
    <property type="evidence" value="ECO:0007669"/>
    <property type="project" value="UniProtKB-SubCell"/>
</dbReference>
<dbReference type="GO" id="GO:0052636">
    <property type="term" value="F:arabinosyltransferase activity"/>
    <property type="evidence" value="ECO:0007669"/>
    <property type="project" value="InterPro"/>
</dbReference>
<dbReference type="InterPro" id="IPR007680">
    <property type="entry name" value="Arabino_trans_central"/>
</dbReference>
<evidence type="ECO:0000256" key="9">
    <source>
        <dbReference type="ARBA" id="ARBA00023136"/>
    </source>
</evidence>
<feature type="domain" description="Arabinofuranosyltransferase central" evidence="13">
    <location>
        <begin position="256"/>
        <end position="713"/>
    </location>
</feature>
<protein>
    <submittedName>
        <fullName evidence="16">Arabinosyltransferase</fullName>
    </submittedName>
</protein>
<dbReference type="KEGG" id="sace:GIY23_08800"/>
<feature type="transmembrane region" description="Helical" evidence="12">
    <location>
        <begin position="376"/>
        <end position="394"/>
    </location>
</feature>
<feature type="transmembrane region" description="Helical" evidence="12">
    <location>
        <begin position="305"/>
        <end position="323"/>
    </location>
</feature>
<proteinExistence type="inferred from homology"/>
<keyword evidence="9 12" id="KW-0472">Membrane</keyword>
<dbReference type="Pfam" id="PF14896">
    <property type="entry name" value="Arabino_trans_C"/>
    <property type="match status" value="2"/>
</dbReference>
<evidence type="ECO:0000256" key="12">
    <source>
        <dbReference type="SAM" id="Phobius"/>
    </source>
</evidence>
<dbReference type="AlphaFoldDB" id="A0A5Q3QCF5"/>
<feature type="region of interest" description="Disordered" evidence="11">
    <location>
        <begin position="1098"/>
        <end position="1136"/>
    </location>
</feature>
<feature type="transmembrane region" description="Helical" evidence="12">
    <location>
        <begin position="594"/>
        <end position="612"/>
    </location>
</feature>
<feature type="transmembrane region" description="Helical" evidence="12">
    <location>
        <begin position="687"/>
        <end position="709"/>
    </location>
</feature>
<comment type="function">
    <text evidence="1">Arabinosyl transferase responsible for the polymerization of arabinose into the arabinan of arabinogalactan.</text>
</comment>
<keyword evidence="7 12" id="KW-0812">Transmembrane</keyword>
<dbReference type="Gene3D" id="3.40.190.160">
    <property type="match status" value="1"/>
</dbReference>
<feature type="transmembrane region" description="Helical" evidence="12">
    <location>
        <begin position="406"/>
        <end position="422"/>
    </location>
</feature>
<feature type="domain" description="Arabinosyltransferas concanavalin like" evidence="15">
    <location>
        <begin position="100"/>
        <end position="251"/>
    </location>
</feature>
<feature type="transmembrane region" description="Helical" evidence="12">
    <location>
        <begin position="737"/>
        <end position="757"/>
    </location>
</feature>
<evidence type="ECO:0000256" key="5">
    <source>
        <dbReference type="ARBA" id="ARBA00022676"/>
    </source>
</evidence>
<evidence type="ECO:0000256" key="10">
    <source>
        <dbReference type="ARBA" id="ARBA00023316"/>
    </source>
</evidence>
<dbReference type="GO" id="GO:0071766">
    <property type="term" value="P:Actinobacterium-type cell wall biogenesis"/>
    <property type="evidence" value="ECO:0007669"/>
    <property type="project" value="InterPro"/>
</dbReference>
<evidence type="ECO:0000259" key="13">
    <source>
        <dbReference type="Pfam" id="PF04602"/>
    </source>
</evidence>
<feature type="domain" description="Arabinosyltransferase C-terminal" evidence="14">
    <location>
        <begin position="864"/>
        <end position="1107"/>
    </location>
</feature>
<keyword evidence="4" id="KW-1003">Cell membrane</keyword>
<feature type="transmembrane region" description="Helical" evidence="12">
    <location>
        <begin position="497"/>
        <end position="518"/>
    </location>
</feature>
<dbReference type="Pfam" id="PF04602">
    <property type="entry name" value="Arabinose_trans"/>
    <property type="match status" value="1"/>
</dbReference>
<evidence type="ECO:0000313" key="17">
    <source>
        <dbReference type="Proteomes" id="UP000371041"/>
    </source>
</evidence>
<feature type="transmembrane region" description="Helical" evidence="12">
    <location>
        <begin position="650"/>
        <end position="672"/>
    </location>
</feature>
<feature type="compositionally biased region" description="Basic and acidic residues" evidence="11">
    <location>
        <begin position="817"/>
        <end position="829"/>
    </location>
</feature>
<keyword evidence="6 16" id="KW-0808">Transferase</keyword>
<keyword evidence="8 12" id="KW-1133">Transmembrane helix</keyword>
<reference evidence="17" key="1">
    <citation type="submission" date="2019-11" db="EMBL/GenBank/DDBJ databases">
        <title>The complete genome sequence of Saccharopolyspora sp. E2A.</title>
        <authorList>
            <person name="Zhang G."/>
        </authorList>
    </citation>
    <scope>NUCLEOTIDE SEQUENCE [LARGE SCALE GENOMIC DNA]</scope>
    <source>
        <strain evidence="17">E2A</strain>
    </source>
</reference>
<feature type="transmembrane region" description="Helical" evidence="12">
    <location>
        <begin position="565"/>
        <end position="582"/>
    </location>
</feature>
<evidence type="ECO:0000256" key="2">
    <source>
        <dbReference type="ARBA" id="ARBA00004651"/>
    </source>
</evidence>
<evidence type="ECO:0000256" key="7">
    <source>
        <dbReference type="ARBA" id="ARBA00022692"/>
    </source>
</evidence>
<accession>A0A5Q3QCF5</accession>
<evidence type="ECO:0000256" key="11">
    <source>
        <dbReference type="SAM" id="MobiDB-lite"/>
    </source>
</evidence>
<dbReference type="GO" id="GO:0071555">
    <property type="term" value="P:cell wall organization"/>
    <property type="evidence" value="ECO:0007669"/>
    <property type="project" value="UniProtKB-KW"/>
</dbReference>
<feature type="transmembrane region" description="Helical" evidence="12">
    <location>
        <begin position="75"/>
        <end position="96"/>
    </location>
</feature>
<organism evidence="16 17">
    <name type="scientific">Allosaccharopolyspora coralli</name>
    <dbReference type="NCBI Taxonomy" id="2665642"/>
    <lineage>
        <taxon>Bacteria</taxon>
        <taxon>Bacillati</taxon>
        <taxon>Actinomycetota</taxon>
        <taxon>Actinomycetes</taxon>
        <taxon>Pseudonocardiales</taxon>
        <taxon>Pseudonocardiaceae</taxon>
        <taxon>Allosaccharopolyspora</taxon>
    </lineage>
</organism>
<dbReference type="Gene3D" id="2.60.120.610">
    <property type="entry name" value="arabinofuranosyltransferase like domain"/>
    <property type="match status" value="1"/>
</dbReference>
<dbReference type="EMBL" id="CP045929">
    <property type="protein sequence ID" value="QGK72152.1"/>
    <property type="molecule type" value="Genomic_DNA"/>
</dbReference>
<evidence type="ECO:0000256" key="4">
    <source>
        <dbReference type="ARBA" id="ARBA00022475"/>
    </source>
</evidence>
<feature type="transmembrane region" description="Helical" evidence="12">
    <location>
        <begin position="431"/>
        <end position="449"/>
    </location>
</feature>
<evidence type="ECO:0000256" key="6">
    <source>
        <dbReference type="ARBA" id="ARBA00022679"/>
    </source>
</evidence>
<sequence length="1136" mass="122280">MGVLPVGLPAYTTRCGGRRQPTPVRGASVRAACGCAPTFADHGSFRIQLVGTGENSGQQGAAQDDRARTRRLTTLKLLAVVAGVLGTLLALIVPFLPVNHDITTLKWPTAQGTQAVSAPLVNYTPLSLDAEVPCATARDLDARTPGSAVLVSTNPPDSKYGTLTGLTLQVEDGRATLVVRGQQLGSAVVGGGECAISLHADGARTTASLGDQTIADVESDIRPQLTGIFSDIDATTDDVRGLSFAAEVDDRYQSYATPVKLAAIGLVVLALAGSLVALRRVDTLVARRPRKFAPTGWWRLTSRDVAVLGALVVWWLIGAMTADDGYFLTMARVRDDLGYVSDFYRWFAVAVAPMGWFVDVYSWWVQVSTATPWVRLPALAMGAGSWLLISREVLPRLGPQVRRSSAAGWAAGAVFLAFWLPYNNGLRPEPIVVLLALLAWCAVERSVAAQRLAPAAVGLVVAALSIAANPHGAVAVLPFLAAIKPLSRLVAKRAREFGWLPVLAPIAAHGFAILALSFSDQTWQSVRDATASRREIGPNRSWFEELHRYTMLFSQIPDGSLTRRFPVLLVVLCLAMCLAVLLRRGKIQGAALGPSRRLLAVTVLYFVVLALTPTKHTHHFGVFAAVGGALAALTALATSSTVLRSARNRAVFFAGLMLVLAFAMTGTNAWWYVSGWGVPWFDTQPTLFGYSVSTLLLGVAAIALVIGFVEHLRLDEHNPKVLDKDAMEERSRALRRGTVPLSLVCALLMVGELATFAKVIQEQKDSYSLGMDNIRQLFGDSCGLSDYVWVEGDPRGNVLSLSPNQPTKAAPGFEVPESAKEETPDEYLRPGRQGFVRNGGLPPGDGSSPGEQDWTPPHQYGGGDAPTWGSYGVPEPGRVELRTQWFDLPESAQQGEMPVVLSVAGWERAPNSVFMEFGRQTPQGFEMTRRHPVVHGFPPAWREQPFRVGGGPGSATKVRVVARDRGLGPHAWMAVSAPRVPELAKMSEVVGDSPTFVEWPAALVHPCARMTSNRNGIAQMPRFRIAGGGEVREVGQAWSSPDAGGPFGWLSVATSMQELPTYLEGDIGRDWGSLYRVDPYEPDALPAEAAMEVRTETHWGTWSPGPLPEPLLLPGDVPNSDDRTDIPLNDDSDSDS</sequence>
<keyword evidence="10" id="KW-0961">Cell wall biogenesis/degradation</keyword>
<feature type="transmembrane region" description="Helical" evidence="12">
    <location>
        <begin position="261"/>
        <end position="281"/>
    </location>
</feature>
<evidence type="ECO:0000256" key="3">
    <source>
        <dbReference type="ARBA" id="ARBA00008195"/>
    </source>
</evidence>
<evidence type="ECO:0000259" key="14">
    <source>
        <dbReference type="Pfam" id="PF14896"/>
    </source>
</evidence>
<evidence type="ECO:0000256" key="1">
    <source>
        <dbReference type="ARBA" id="ARBA00003001"/>
    </source>
</evidence>
<evidence type="ECO:0000259" key="15">
    <source>
        <dbReference type="Pfam" id="PF17689"/>
    </source>
</evidence>
<evidence type="ECO:0000313" key="16">
    <source>
        <dbReference type="EMBL" id="QGK72152.1"/>
    </source>
</evidence>
<keyword evidence="5" id="KW-0328">Glycosyltransferase</keyword>
<comment type="subcellular location">
    <subcellularLocation>
        <location evidence="2">Cell membrane</location>
        <topology evidence="2">Multi-pass membrane protein</topology>
    </subcellularLocation>
</comment>
<dbReference type="Proteomes" id="UP000371041">
    <property type="component" value="Chromosome"/>
</dbReference>
<feature type="transmembrane region" description="Helical" evidence="12">
    <location>
        <begin position="455"/>
        <end position="477"/>
    </location>
</feature>
<comment type="similarity">
    <text evidence="3">Belongs to the emb family.</text>
</comment>
<dbReference type="Pfam" id="PF17689">
    <property type="entry name" value="Arabino_trans_N"/>
    <property type="match status" value="1"/>
</dbReference>
<name>A0A5Q3QCF5_9PSEU</name>
<feature type="transmembrane region" description="Helical" evidence="12">
    <location>
        <begin position="618"/>
        <end position="638"/>
    </location>
</feature>
<feature type="transmembrane region" description="Helical" evidence="12">
    <location>
        <begin position="343"/>
        <end position="364"/>
    </location>
</feature>
<feature type="region of interest" description="Disordered" evidence="11">
    <location>
        <begin position="799"/>
        <end position="865"/>
    </location>
</feature>
<gene>
    <name evidence="16" type="ORF">GIY23_08800</name>
</gene>
<keyword evidence="17" id="KW-1185">Reference proteome</keyword>